<dbReference type="InterPro" id="IPR031157">
    <property type="entry name" value="G_TR_CS"/>
</dbReference>
<dbReference type="FunFam" id="3.40.50.300:FF:000003">
    <property type="entry name" value="Elongation factor Tu"/>
    <property type="match status" value="1"/>
</dbReference>
<feature type="domain" description="Tr-type G" evidence="11">
    <location>
        <begin position="10"/>
        <end position="206"/>
    </location>
</feature>
<comment type="subunit">
    <text evidence="10">Monomer.</text>
</comment>
<dbReference type="RefSeq" id="WP_091618493.1">
    <property type="nucleotide sequence ID" value="NZ_FOEF01000008.1"/>
</dbReference>
<keyword evidence="2 10" id="KW-0963">Cytoplasm</keyword>
<feature type="binding site" evidence="10">
    <location>
        <begin position="83"/>
        <end position="87"/>
    </location>
    <ligand>
        <name>GTP</name>
        <dbReference type="ChEBI" id="CHEBI:37565"/>
    </ligand>
</feature>
<dbReference type="Pfam" id="PF00009">
    <property type="entry name" value="GTP_EFTU"/>
    <property type="match status" value="1"/>
</dbReference>
<feature type="binding site" evidence="10">
    <location>
        <begin position="138"/>
        <end position="141"/>
    </location>
    <ligand>
        <name>GTP</name>
        <dbReference type="ChEBI" id="CHEBI:37565"/>
    </ligand>
</feature>
<evidence type="ECO:0000256" key="2">
    <source>
        <dbReference type="ARBA" id="ARBA00022490"/>
    </source>
</evidence>
<evidence type="ECO:0000259" key="11">
    <source>
        <dbReference type="PROSITE" id="PS51722"/>
    </source>
</evidence>
<dbReference type="InterPro" id="IPR041709">
    <property type="entry name" value="EF-Tu_GTP-bd"/>
</dbReference>
<evidence type="ECO:0000256" key="1">
    <source>
        <dbReference type="ARBA" id="ARBA00007249"/>
    </source>
</evidence>
<dbReference type="InterPro" id="IPR000795">
    <property type="entry name" value="T_Tr_GTP-bd_dom"/>
</dbReference>
<evidence type="ECO:0000256" key="4">
    <source>
        <dbReference type="ARBA" id="ARBA00022768"/>
    </source>
</evidence>
<dbReference type="GO" id="GO:0000287">
    <property type="term" value="F:magnesium ion binding"/>
    <property type="evidence" value="ECO:0007669"/>
    <property type="project" value="UniProtKB-UniRule"/>
</dbReference>
<organism evidence="12 13">
    <name type="scientific">Amycolatopsis saalfeldensis</name>
    <dbReference type="NCBI Taxonomy" id="394193"/>
    <lineage>
        <taxon>Bacteria</taxon>
        <taxon>Bacillati</taxon>
        <taxon>Actinomycetota</taxon>
        <taxon>Actinomycetes</taxon>
        <taxon>Pseudonocardiales</taxon>
        <taxon>Pseudonocardiaceae</taxon>
        <taxon>Amycolatopsis</taxon>
    </lineage>
</organism>
<dbReference type="InterPro" id="IPR004161">
    <property type="entry name" value="EFTu-like_2"/>
</dbReference>
<dbReference type="STRING" id="394193.SAMN04489732_108319"/>
<dbReference type="NCBIfam" id="NF000766">
    <property type="entry name" value="PRK00049.1"/>
    <property type="match status" value="1"/>
</dbReference>
<dbReference type="Gene3D" id="3.40.50.300">
    <property type="entry name" value="P-loop containing nucleotide triphosphate hydrolases"/>
    <property type="match status" value="1"/>
</dbReference>
<dbReference type="SUPFAM" id="SSF50465">
    <property type="entry name" value="EF-Tu/eEF-1alpha/eIF2-gamma C-terminal domain"/>
    <property type="match status" value="1"/>
</dbReference>
<feature type="binding site" evidence="10">
    <location>
        <begin position="19"/>
        <end position="26"/>
    </location>
    <ligand>
        <name>GTP</name>
        <dbReference type="ChEBI" id="CHEBI:37565"/>
    </ligand>
</feature>
<dbReference type="InterPro" id="IPR004541">
    <property type="entry name" value="Transl_elong_EFTu/EF1A_bac/org"/>
</dbReference>
<dbReference type="PANTHER" id="PTHR43721:SF22">
    <property type="entry name" value="ELONGATION FACTOR TU, MITOCHONDRIAL"/>
    <property type="match status" value="1"/>
</dbReference>
<dbReference type="Pfam" id="PF03144">
    <property type="entry name" value="GTP_EFTU_D2"/>
    <property type="match status" value="1"/>
</dbReference>
<dbReference type="NCBIfam" id="TIGR00485">
    <property type="entry name" value="EF-Tu"/>
    <property type="match status" value="1"/>
</dbReference>
<keyword evidence="8 10" id="KW-0342">GTP-binding</keyword>
<dbReference type="NCBIfam" id="TIGR00231">
    <property type="entry name" value="small_GTP"/>
    <property type="match status" value="1"/>
</dbReference>
<comment type="similarity">
    <text evidence="1 10">Belongs to the TRAFAC class translation factor GTPase superfamily. Classic translation factor GTPase family. EF-Tu/EF-1A subfamily.</text>
</comment>
<evidence type="ECO:0000256" key="10">
    <source>
        <dbReference type="HAMAP-Rule" id="MF_00118"/>
    </source>
</evidence>
<dbReference type="NCBIfam" id="NF009373">
    <property type="entry name" value="PRK12736.1"/>
    <property type="match status" value="1"/>
</dbReference>
<dbReference type="PRINTS" id="PR00315">
    <property type="entry name" value="ELONGATNFCT"/>
</dbReference>
<keyword evidence="13" id="KW-1185">Reference proteome</keyword>
<dbReference type="Pfam" id="PF03143">
    <property type="entry name" value="GTP_EFTU_D3"/>
    <property type="match status" value="1"/>
</dbReference>
<evidence type="ECO:0000256" key="5">
    <source>
        <dbReference type="ARBA" id="ARBA00022801"/>
    </source>
</evidence>
<sequence>MAKAKFERSKPHVNIGTIGHVDHGKTTLTAAITKVLHDKYPELNESRAFDQIDNAPEERQRGITINISHVEYQTEKRHYAHVDAPGHADYIKNMITGAAQMDGAILVVAATDGPMPQTREHVLLARQVGVPYIVVALNKADMVDDEEILELVELEVRELLSSQEFPGDDAPVVRVSGLKALEGDEKWAEAVLELMTAVDDNVPDPVRELEKPFLMPIEDVFTITGRGTVVTGRVERGVVNVNEEVEIVGIKEKSQKTTVTGVEMFRKLLDSGQAGDNVGLLLRGIKREDVERGQVVVKPGTTTPHTSFEGRVYILSKDEGGRHTPFFNNYRPQFYFRTTDVTGVVTLPEGTEMVMPGDNTDISVELIQPVAMDENLRFAIREGGRTVGAGQVTKINK</sequence>
<dbReference type="InterPro" id="IPR009000">
    <property type="entry name" value="Transl_B-barrel_sf"/>
</dbReference>
<protein>
    <recommendedName>
        <fullName evidence="9 10">Elongation factor Tu</fullName>
        <shortName evidence="10">EF-Tu</shortName>
        <ecNumber evidence="10">3.6.5.3</ecNumber>
    </recommendedName>
</protein>
<dbReference type="InterPro" id="IPR004160">
    <property type="entry name" value="Transl_elong_EFTu/EF1A_C"/>
</dbReference>
<comment type="function">
    <text evidence="10">GTP hydrolase that promotes the GTP-dependent binding of aminoacyl-tRNA to the A-site of ribosomes during protein biosynthesis.</text>
</comment>
<dbReference type="CDD" id="cd01884">
    <property type="entry name" value="EF_Tu"/>
    <property type="match status" value="1"/>
</dbReference>
<evidence type="ECO:0000256" key="9">
    <source>
        <dbReference type="ARBA" id="ARBA00029554"/>
    </source>
</evidence>
<evidence type="ECO:0000256" key="3">
    <source>
        <dbReference type="ARBA" id="ARBA00022741"/>
    </source>
</evidence>
<evidence type="ECO:0000256" key="7">
    <source>
        <dbReference type="ARBA" id="ARBA00022917"/>
    </source>
</evidence>
<dbReference type="CDD" id="cd03697">
    <property type="entry name" value="EFTU_II"/>
    <property type="match status" value="1"/>
</dbReference>
<dbReference type="InterPro" id="IPR005225">
    <property type="entry name" value="Small_GTP-bd"/>
</dbReference>
<dbReference type="GO" id="GO:0005829">
    <property type="term" value="C:cytosol"/>
    <property type="evidence" value="ECO:0007669"/>
    <property type="project" value="TreeGrafter"/>
</dbReference>
<comment type="subcellular location">
    <subcellularLocation>
        <location evidence="10">Cytoplasm</location>
    </subcellularLocation>
</comment>
<dbReference type="EC" id="3.6.5.3" evidence="10"/>
<dbReference type="EMBL" id="FOEF01000008">
    <property type="protein sequence ID" value="SEP42348.1"/>
    <property type="molecule type" value="Genomic_DNA"/>
</dbReference>
<feature type="binding site" evidence="10">
    <location>
        <position position="26"/>
    </location>
    <ligand>
        <name>Mg(2+)</name>
        <dbReference type="ChEBI" id="CHEBI:18420"/>
    </ligand>
</feature>
<dbReference type="SUPFAM" id="SSF52540">
    <property type="entry name" value="P-loop containing nucleoside triphosphate hydrolases"/>
    <property type="match status" value="1"/>
</dbReference>
<dbReference type="GO" id="GO:0005525">
    <property type="term" value="F:GTP binding"/>
    <property type="evidence" value="ECO:0007669"/>
    <property type="project" value="UniProtKB-UniRule"/>
</dbReference>
<keyword evidence="6 10" id="KW-0460">Magnesium</keyword>
<evidence type="ECO:0000313" key="12">
    <source>
        <dbReference type="EMBL" id="SEP42348.1"/>
    </source>
</evidence>
<dbReference type="InterPro" id="IPR033720">
    <property type="entry name" value="EFTU_2"/>
</dbReference>
<keyword evidence="5 10" id="KW-0378">Hydrolase</keyword>
<comment type="catalytic activity">
    <reaction evidence="10">
        <text>GTP + H2O = GDP + phosphate + H(+)</text>
        <dbReference type="Rhea" id="RHEA:19669"/>
        <dbReference type="ChEBI" id="CHEBI:15377"/>
        <dbReference type="ChEBI" id="CHEBI:15378"/>
        <dbReference type="ChEBI" id="CHEBI:37565"/>
        <dbReference type="ChEBI" id="CHEBI:43474"/>
        <dbReference type="ChEBI" id="CHEBI:58189"/>
        <dbReference type="EC" id="3.6.5.3"/>
    </reaction>
</comment>
<dbReference type="GO" id="GO:0003924">
    <property type="term" value="F:GTPase activity"/>
    <property type="evidence" value="ECO:0007669"/>
    <property type="project" value="UniProtKB-UniRule"/>
</dbReference>
<keyword evidence="4 10" id="KW-0251">Elongation factor</keyword>
<dbReference type="HAMAP" id="MF_00118_B">
    <property type="entry name" value="EF_Tu_B"/>
    <property type="match status" value="1"/>
</dbReference>
<dbReference type="SUPFAM" id="SSF50447">
    <property type="entry name" value="Translation proteins"/>
    <property type="match status" value="1"/>
</dbReference>
<keyword evidence="7 10" id="KW-0648">Protein biosynthesis</keyword>
<dbReference type="CDD" id="cd03707">
    <property type="entry name" value="EFTU_III"/>
    <property type="match status" value="1"/>
</dbReference>
<proteinExistence type="inferred from homology"/>
<dbReference type="InterPro" id="IPR050055">
    <property type="entry name" value="EF-Tu_GTPase"/>
</dbReference>
<dbReference type="FunFam" id="2.40.30.10:FF:000001">
    <property type="entry name" value="Elongation factor Tu"/>
    <property type="match status" value="1"/>
</dbReference>
<dbReference type="AlphaFoldDB" id="A0A1H8XSM7"/>
<dbReference type="InterPro" id="IPR009001">
    <property type="entry name" value="Transl_elong_EF1A/Init_IF2_C"/>
</dbReference>
<dbReference type="Proteomes" id="UP000198582">
    <property type="component" value="Unassembled WGS sequence"/>
</dbReference>
<gene>
    <name evidence="10" type="primary">tuf</name>
    <name evidence="12" type="ORF">SAMN04489732_108319</name>
</gene>
<keyword evidence="3 10" id="KW-0547">Nucleotide-binding</keyword>
<dbReference type="GO" id="GO:0003746">
    <property type="term" value="F:translation elongation factor activity"/>
    <property type="evidence" value="ECO:0007669"/>
    <property type="project" value="UniProtKB-UniRule"/>
</dbReference>
<accession>A0A1H8XSM7</accession>
<dbReference type="NCBIfam" id="NF009372">
    <property type="entry name" value="PRK12735.1"/>
    <property type="match status" value="1"/>
</dbReference>
<dbReference type="PROSITE" id="PS51722">
    <property type="entry name" value="G_TR_2"/>
    <property type="match status" value="1"/>
</dbReference>
<dbReference type="InterPro" id="IPR027417">
    <property type="entry name" value="P-loop_NTPase"/>
</dbReference>
<evidence type="ECO:0000256" key="8">
    <source>
        <dbReference type="ARBA" id="ARBA00023134"/>
    </source>
</evidence>
<evidence type="ECO:0000256" key="6">
    <source>
        <dbReference type="ARBA" id="ARBA00022842"/>
    </source>
</evidence>
<dbReference type="OrthoDB" id="9803139at2"/>
<dbReference type="PANTHER" id="PTHR43721">
    <property type="entry name" value="ELONGATION FACTOR TU-RELATED"/>
    <property type="match status" value="1"/>
</dbReference>
<name>A0A1H8XSM7_9PSEU</name>
<reference evidence="12 13" key="1">
    <citation type="submission" date="2016-10" db="EMBL/GenBank/DDBJ databases">
        <authorList>
            <person name="de Groot N.N."/>
        </authorList>
    </citation>
    <scope>NUCLEOTIDE SEQUENCE [LARGE SCALE GENOMIC DNA]</scope>
    <source>
        <strain evidence="12 13">DSM 44993</strain>
    </source>
</reference>
<dbReference type="Gene3D" id="2.40.30.10">
    <property type="entry name" value="Translation factors"/>
    <property type="match status" value="2"/>
</dbReference>
<evidence type="ECO:0000313" key="13">
    <source>
        <dbReference type="Proteomes" id="UP000198582"/>
    </source>
</evidence>
<dbReference type="PROSITE" id="PS00301">
    <property type="entry name" value="G_TR_1"/>
    <property type="match status" value="1"/>
</dbReference>
<keyword evidence="10" id="KW-0479">Metal-binding</keyword>